<feature type="transmembrane region" description="Helical" evidence="7">
    <location>
        <begin position="281"/>
        <end position="300"/>
    </location>
</feature>
<dbReference type="Gene3D" id="1.20.1070.10">
    <property type="entry name" value="Rhodopsin 7-helix transmembrane proteins"/>
    <property type="match status" value="2"/>
</dbReference>
<dbReference type="AlphaFoldDB" id="A0AAE0ZBN8"/>
<dbReference type="InterPro" id="IPR017452">
    <property type="entry name" value="GPCR_Rhodpsn_7TM"/>
</dbReference>
<comment type="caution">
    <text evidence="9">The sequence shown here is derived from an EMBL/GenBank/DDBJ whole genome shotgun (WGS) entry which is preliminary data.</text>
</comment>
<feature type="transmembrane region" description="Helical" evidence="7">
    <location>
        <begin position="157"/>
        <end position="177"/>
    </location>
</feature>
<feature type="transmembrane region" description="Helical" evidence="7">
    <location>
        <begin position="223"/>
        <end position="243"/>
    </location>
</feature>
<keyword evidence="10" id="KW-1185">Reference proteome</keyword>
<keyword evidence="4 7" id="KW-0472">Membrane</keyword>
<organism evidence="9 10">
    <name type="scientific">Elysia crispata</name>
    <name type="common">lettuce slug</name>
    <dbReference type="NCBI Taxonomy" id="231223"/>
    <lineage>
        <taxon>Eukaryota</taxon>
        <taxon>Metazoa</taxon>
        <taxon>Spiralia</taxon>
        <taxon>Lophotrochozoa</taxon>
        <taxon>Mollusca</taxon>
        <taxon>Gastropoda</taxon>
        <taxon>Heterobranchia</taxon>
        <taxon>Euthyneura</taxon>
        <taxon>Panpulmonata</taxon>
        <taxon>Sacoglossa</taxon>
        <taxon>Placobranchoidea</taxon>
        <taxon>Plakobranchidae</taxon>
        <taxon>Elysia</taxon>
    </lineage>
</organism>
<dbReference type="PROSITE" id="PS50262">
    <property type="entry name" value="G_PROTEIN_RECEP_F1_2"/>
    <property type="match status" value="1"/>
</dbReference>
<dbReference type="GO" id="GO:0016020">
    <property type="term" value="C:membrane"/>
    <property type="evidence" value="ECO:0007669"/>
    <property type="project" value="UniProtKB-SubCell"/>
</dbReference>
<dbReference type="Proteomes" id="UP001283361">
    <property type="component" value="Unassembled WGS sequence"/>
</dbReference>
<dbReference type="Pfam" id="PF00001">
    <property type="entry name" value="7tm_1"/>
    <property type="match status" value="1"/>
</dbReference>
<evidence type="ECO:0000313" key="10">
    <source>
        <dbReference type="Proteomes" id="UP001283361"/>
    </source>
</evidence>
<comment type="similarity">
    <text evidence="5">Belongs to the G-protein coupled receptor 1 family.</text>
</comment>
<evidence type="ECO:0000313" key="9">
    <source>
        <dbReference type="EMBL" id="KAK3765716.1"/>
    </source>
</evidence>
<evidence type="ECO:0000259" key="8">
    <source>
        <dbReference type="PROSITE" id="PS50262"/>
    </source>
</evidence>
<sequence>MGPLLQESEDDLNFLYKHFGTEGDDLRYFHIPEFRAHKALMLWVPPILLLLGTLGNTCSFAVLRQKTMRQQSIYMYLCALAVFDSLVLYVGLLRLWLGEITGTDIRNMSPWVCKSTLMLGYTCSDVSVWLIVAVTVERYIVVCHPLRARAFCQQLRAKIIIAGTVLVFSFVNIHFLFSTSLVENLNIASEALPPESQDGETMTCGPLPGYGFLVNVVWPWVDAMLYGLGPFLFISVLNTVIIFKALPPESQDGETMTCGPLPGYGFLVNVVWPWVDAMLYGLGPFLFISVLNTVIIFKIFRANSSRAALTNRATNKSKKQLQRGPGGSDTSELRFSSAGLSLFVESSDNFSPALLKAQKFSPAAAVGITRSAPTKDVTAGSLRMTVMLLSVSFTFMLTTLPMTVSNIIANTVINTSRRTDRTMAQGLLVHTLALLLMYLNHSVNFLLYCVTGRKFRKVITRMYSGKMCAVIQRRSTESNPLDHSDHLYCSRGNISR</sequence>
<feature type="domain" description="G-protein coupled receptors family 1 profile" evidence="8">
    <location>
        <begin position="55"/>
        <end position="448"/>
    </location>
</feature>
<proteinExistence type="inferred from homology"/>
<dbReference type="GO" id="GO:0004930">
    <property type="term" value="F:G protein-coupled receptor activity"/>
    <property type="evidence" value="ECO:0007669"/>
    <property type="project" value="UniProtKB-KW"/>
</dbReference>
<feature type="transmembrane region" description="Helical" evidence="7">
    <location>
        <begin position="40"/>
        <end position="62"/>
    </location>
</feature>
<evidence type="ECO:0000256" key="1">
    <source>
        <dbReference type="ARBA" id="ARBA00004370"/>
    </source>
</evidence>
<dbReference type="PRINTS" id="PR00237">
    <property type="entry name" value="GPCRRHODOPSN"/>
</dbReference>
<gene>
    <name evidence="9" type="ORF">RRG08_026189</name>
</gene>
<feature type="transmembrane region" description="Helical" evidence="7">
    <location>
        <begin position="255"/>
        <end position="275"/>
    </location>
</feature>
<keyword evidence="5" id="KW-0675">Receptor</keyword>
<dbReference type="CDD" id="cd14978">
    <property type="entry name" value="7tmA_FMRFamide_R-like"/>
    <property type="match status" value="1"/>
</dbReference>
<evidence type="ECO:0000256" key="5">
    <source>
        <dbReference type="RuleBase" id="RU000688"/>
    </source>
</evidence>
<keyword evidence="2 5" id="KW-0812">Transmembrane</keyword>
<keyword evidence="5" id="KW-0807">Transducer</keyword>
<evidence type="ECO:0000256" key="3">
    <source>
        <dbReference type="ARBA" id="ARBA00022989"/>
    </source>
</evidence>
<dbReference type="InterPro" id="IPR000276">
    <property type="entry name" value="GPCR_Rhodpsn"/>
</dbReference>
<accession>A0AAE0ZBN8</accession>
<reference evidence="9" key="1">
    <citation type="journal article" date="2023" name="G3 (Bethesda)">
        <title>A reference genome for the long-term kleptoplast-retaining sea slug Elysia crispata morphotype clarki.</title>
        <authorList>
            <person name="Eastman K.E."/>
            <person name="Pendleton A.L."/>
            <person name="Shaikh M.A."/>
            <person name="Suttiyut T."/>
            <person name="Ogas R."/>
            <person name="Tomko P."/>
            <person name="Gavelis G."/>
            <person name="Widhalm J.R."/>
            <person name="Wisecaver J.H."/>
        </authorList>
    </citation>
    <scope>NUCLEOTIDE SEQUENCE</scope>
    <source>
        <strain evidence="9">ECLA1</strain>
    </source>
</reference>
<evidence type="ECO:0000256" key="6">
    <source>
        <dbReference type="SAM" id="MobiDB-lite"/>
    </source>
</evidence>
<comment type="subcellular location">
    <subcellularLocation>
        <location evidence="1">Membrane</location>
    </subcellularLocation>
</comment>
<feature type="region of interest" description="Disordered" evidence="6">
    <location>
        <begin position="313"/>
        <end position="332"/>
    </location>
</feature>
<name>A0AAE0ZBN8_9GAST</name>
<feature type="transmembrane region" description="Helical" evidence="7">
    <location>
        <begin position="428"/>
        <end position="451"/>
    </location>
</feature>
<keyword evidence="3 7" id="KW-1133">Transmembrane helix</keyword>
<dbReference type="EMBL" id="JAWDGP010004277">
    <property type="protein sequence ID" value="KAK3765716.1"/>
    <property type="molecule type" value="Genomic_DNA"/>
</dbReference>
<evidence type="ECO:0000256" key="2">
    <source>
        <dbReference type="ARBA" id="ARBA00022692"/>
    </source>
</evidence>
<dbReference type="PANTHER" id="PTHR46641:SF25">
    <property type="entry name" value="CNMAMIDE RECEPTOR-RELATED"/>
    <property type="match status" value="1"/>
</dbReference>
<feature type="transmembrane region" description="Helical" evidence="7">
    <location>
        <begin position="385"/>
        <end position="408"/>
    </location>
</feature>
<keyword evidence="5" id="KW-0297">G-protein coupled receptor</keyword>
<feature type="transmembrane region" description="Helical" evidence="7">
    <location>
        <begin position="117"/>
        <end position="136"/>
    </location>
</feature>
<dbReference type="SUPFAM" id="SSF81321">
    <property type="entry name" value="Family A G protein-coupled receptor-like"/>
    <property type="match status" value="2"/>
</dbReference>
<evidence type="ECO:0000256" key="7">
    <source>
        <dbReference type="SAM" id="Phobius"/>
    </source>
</evidence>
<feature type="transmembrane region" description="Helical" evidence="7">
    <location>
        <begin position="74"/>
        <end position="97"/>
    </location>
</feature>
<protein>
    <recommendedName>
        <fullName evidence="8">G-protein coupled receptors family 1 profile domain-containing protein</fullName>
    </recommendedName>
</protein>
<dbReference type="PANTHER" id="PTHR46641">
    <property type="entry name" value="FMRFAMIDE RECEPTOR-RELATED"/>
    <property type="match status" value="1"/>
</dbReference>
<dbReference type="PROSITE" id="PS00237">
    <property type="entry name" value="G_PROTEIN_RECEP_F1_1"/>
    <property type="match status" value="1"/>
</dbReference>
<dbReference type="InterPro" id="IPR052954">
    <property type="entry name" value="GPCR-Ligand_Int"/>
</dbReference>
<evidence type="ECO:0000256" key="4">
    <source>
        <dbReference type="ARBA" id="ARBA00023136"/>
    </source>
</evidence>